<keyword evidence="1" id="KW-0436">Ligase</keyword>
<keyword evidence="4" id="KW-0648">Protein biosynthesis</keyword>
<proteinExistence type="predicted"/>
<accession>A0AAV0BGJ2</accession>
<evidence type="ECO:0000256" key="1">
    <source>
        <dbReference type="ARBA" id="ARBA00022598"/>
    </source>
</evidence>
<evidence type="ECO:0000256" key="5">
    <source>
        <dbReference type="ARBA" id="ARBA00023146"/>
    </source>
</evidence>
<dbReference type="Pfam" id="PF00133">
    <property type="entry name" value="tRNA-synt_1"/>
    <property type="match status" value="1"/>
</dbReference>
<dbReference type="GO" id="GO:0005739">
    <property type="term" value="C:mitochondrion"/>
    <property type="evidence" value="ECO:0007669"/>
    <property type="project" value="TreeGrafter"/>
</dbReference>
<protein>
    <recommendedName>
        <fullName evidence="6">Aminoacyl-tRNA synthetase class Ia domain-containing protein</fullName>
    </recommendedName>
</protein>
<evidence type="ECO:0000313" key="7">
    <source>
        <dbReference type="EMBL" id="CAH7684625.1"/>
    </source>
</evidence>
<dbReference type="PANTHER" id="PTHR42765:SF1">
    <property type="entry name" value="ISOLEUCINE--TRNA LIGASE, MITOCHONDRIAL"/>
    <property type="match status" value="1"/>
</dbReference>
<dbReference type="InterPro" id="IPR014729">
    <property type="entry name" value="Rossmann-like_a/b/a_fold"/>
</dbReference>
<feature type="non-terminal residue" evidence="7">
    <location>
        <position position="79"/>
    </location>
</feature>
<dbReference type="Proteomes" id="UP001153365">
    <property type="component" value="Unassembled WGS sequence"/>
</dbReference>
<reference evidence="7" key="1">
    <citation type="submission" date="2022-06" db="EMBL/GenBank/DDBJ databases">
        <authorList>
            <consortium name="SYNGENTA / RWTH Aachen University"/>
        </authorList>
    </citation>
    <scope>NUCLEOTIDE SEQUENCE</scope>
</reference>
<name>A0AAV0BGJ2_PHAPC</name>
<evidence type="ECO:0000256" key="2">
    <source>
        <dbReference type="ARBA" id="ARBA00022741"/>
    </source>
</evidence>
<dbReference type="SUPFAM" id="SSF52374">
    <property type="entry name" value="Nucleotidylyl transferase"/>
    <property type="match status" value="1"/>
</dbReference>
<dbReference type="EMBL" id="CALTRL010005559">
    <property type="protein sequence ID" value="CAH7684625.1"/>
    <property type="molecule type" value="Genomic_DNA"/>
</dbReference>
<comment type="caution">
    <text evidence="7">The sequence shown here is derived from an EMBL/GenBank/DDBJ whole genome shotgun (WGS) entry which is preliminary data.</text>
</comment>
<feature type="non-terminal residue" evidence="7">
    <location>
        <position position="1"/>
    </location>
</feature>
<keyword evidence="3" id="KW-0067">ATP-binding</keyword>
<dbReference type="Gene3D" id="3.40.50.620">
    <property type="entry name" value="HUPs"/>
    <property type="match status" value="1"/>
</dbReference>
<keyword evidence="2" id="KW-0547">Nucleotide-binding</keyword>
<gene>
    <name evidence="7" type="ORF">PPACK8108_LOCUS18933</name>
</gene>
<dbReference type="PANTHER" id="PTHR42765">
    <property type="entry name" value="SOLEUCYL-TRNA SYNTHETASE"/>
    <property type="match status" value="1"/>
</dbReference>
<evidence type="ECO:0000313" key="8">
    <source>
        <dbReference type="Proteomes" id="UP001153365"/>
    </source>
</evidence>
<evidence type="ECO:0000259" key="6">
    <source>
        <dbReference type="Pfam" id="PF00133"/>
    </source>
</evidence>
<dbReference type="GO" id="GO:0005524">
    <property type="term" value="F:ATP binding"/>
    <property type="evidence" value="ECO:0007669"/>
    <property type="project" value="UniProtKB-KW"/>
</dbReference>
<sequence length="79" mass="9177">GYSLNKILKDIINCYKLLLGFCINYKPEFDCHSLPLKIKVFARSPIAICNEARKTAEEGFKLQTEEFKRLCVFSDWDKA</sequence>
<dbReference type="AlphaFoldDB" id="A0AAV0BGJ2"/>
<dbReference type="GO" id="GO:0032543">
    <property type="term" value="P:mitochondrial translation"/>
    <property type="evidence" value="ECO:0007669"/>
    <property type="project" value="TreeGrafter"/>
</dbReference>
<dbReference type="GO" id="GO:0006428">
    <property type="term" value="P:isoleucyl-tRNA aminoacylation"/>
    <property type="evidence" value="ECO:0007669"/>
    <property type="project" value="TreeGrafter"/>
</dbReference>
<keyword evidence="8" id="KW-1185">Reference proteome</keyword>
<organism evidence="7 8">
    <name type="scientific">Phakopsora pachyrhizi</name>
    <name type="common">Asian soybean rust disease fungus</name>
    <dbReference type="NCBI Taxonomy" id="170000"/>
    <lineage>
        <taxon>Eukaryota</taxon>
        <taxon>Fungi</taxon>
        <taxon>Dikarya</taxon>
        <taxon>Basidiomycota</taxon>
        <taxon>Pucciniomycotina</taxon>
        <taxon>Pucciniomycetes</taxon>
        <taxon>Pucciniales</taxon>
        <taxon>Phakopsoraceae</taxon>
        <taxon>Phakopsora</taxon>
    </lineage>
</organism>
<keyword evidence="5" id="KW-0030">Aminoacyl-tRNA synthetase</keyword>
<evidence type="ECO:0000256" key="3">
    <source>
        <dbReference type="ARBA" id="ARBA00022840"/>
    </source>
</evidence>
<dbReference type="InterPro" id="IPR002300">
    <property type="entry name" value="aa-tRNA-synth_Ia"/>
</dbReference>
<dbReference type="InterPro" id="IPR050081">
    <property type="entry name" value="Ile-tRNA_ligase"/>
</dbReference>
<feature type="domain" description="Aminoacyl-tRNA synthetase class Ia" evidence="6">
    <location>
        <begin position="1"/>
        <end position="78"/>
    </location>
</feature>
<dbReference type="GO" id="GO:0004822">
    <property type="term" value="F:isoleucine-tRNA ligase activity"/>
    <property type="evidence" value="ECO:0007669"/>
    <property type="project" value="TreeGrafter"/>
</dbReference>
<evidence type="ECO:0000256" key="4">
    <source>
        <dbReference type="ARBA" id="ARBA00022917"/>
    </source>
</evidence>